<feature type="compositionally biased region" description="Low complexity" evidence="4">
    <location>
        <begin position="795"/>
        <end position="808"/>
    </location>
</feature>
<dbReference type="FunFam" id="1.10.4020.10:FF:000001">
    <property type="entry name" value="zinc finger protein 263 isoform X1"/>
    <property type="match status" value="1"/>
</dbReference>
<comment type="similarity">
    <text evidence="2">Belongs to the krueppel C2H2-type zinc-finger protein family.</text>
</comment>
<dbReference type="PROSITE" id="PS50804">
    <property type="entry name" value="SCAN_BOX"/>
    <property type="match status" value="1"/>
</dbReference>
<feature type="domain" description="SCAN box" evidence="5">
    <location>
        <begin position="106"/>
        <end position="185"/>
    </location>
</feature>
<evidence type="ECO:0000256" key="3">
    <source>
        <dbReference type="ARBA" id="ARBA00023242"/>
    </source>
</evidence>
<evidence type="ECO:0000256" key="4">
    <source>
        <dbReference type="SAM" id="MobiDB-lite"/>
    </source>
</evidence>
<dbReference type="InterPro" id="IPR038269">
    <property type="entry name" value="SCAN_sf"/>
</dbReference>
<evidence type="ECO:0000313" key="6">
    <source>
        <dbReference type="Proteomes" id="UP000189705"/>
    </source>
</evidence>
<evidence type="ECO:0000259" key="5">
    <source>
        <dbReference type="PROSITE" id="PS50804"/>
    </source>
</evidence>
<feature type="compositionally biased region" description="Basic and acidic residues" evidence="4">
    <location>
        <begin position="298"/>
        <end position="312"/>
    </location>
</feature>
<feature type="compositionally biased region" description="Polar residues" evidence="4">
    <location>
        <begin position="591"/>
        <end position="606"/>
    </location>
</feature>
<dbReference type="Proteomes" id="UP000189705">
    <property type="component" value="Unplaced"/>
</dbReference>
<protein>
    <submittedName>
        <fullName evidence="7">Uncharacterized protein LOC106723115</fullName>
    </submittedName>
</protein>
<gene>
    <name evidence="7" type="primary">LOC106723115</name>
</gene>
<evidence type="ECO:0000313" key="7">
    <source>
        <dbReference type="RefSeq" id="XP_014382290.2"/>
    </source>
</evidence>
<dbReference type="AlphaFoldDB" id="A0A1U8DYH2"/>
<keyword evidence="3" id="KW-0539">Nucleus</keyword>
<dbReference type="CDD" id="cd07936">
    <property type="entry name" value="SCAN"/>
    <property type="match status" value="1"/>
</dbReference>
<dbReference type="InterPro" id="IPR003309">
    <property type="entry name" value="SCAN_dom"/>
</dbReference>
<feature type="region of interest" description="Disordered" evidence="4">
    <location>
        <begin position="338"/>
        <end position="375"/>
    </location>
</feature>
<feature type="compositionally biased region" description="Basic and acidic residues" evidence="4">
    <location>
        <begin position="634"/>
        <end position="656"/>
    </location>
</feature>
<dbReference type="Pfam" id="PF13837">
    <property type="entry name" value="Myb_DNA-bind_4"/>
    <property type="match status" value="1"/>
</dbReference>
<name>A0A1U8DYH2_ALLSI</name>
<dbReference type="RefSeq" id="XP_014382290.2">
    <property type="nucleotide sequence ID" value="XM_014526804.2"/>
</dbReference>
<dbReference type="GeneID" id="106723115"/>
<accession>A0A1U8DYH2</accession>
<dbReference type="SMART" id="SM00431">
    <property type="entry name" value="SCAN"/>
    <property type="match status" value="1"/>
</dbReference>
<dbReference type="InterPro" id="IPR050916">
    <property type="entry name" value="SCAN-C2H2_zinc_finger"/>
</dbReference>
<dbReference type="InParanoid" id="A0A1U8DYH2"/>
<comment type="function">
    <text evidence="1">May be involved in transcriptional regulation.</text>
</comment>
<dbReference type="InterPro" id="IPR044822">
    <property type="entry name" value="Myb_DNA-bind_4"/>
</dbReference>
<feature type="region of interest" description="Disordered" evidence="4">
    <location>
        <begin position="746"/>
        <end position="808"/>
    </location>
</feature>
<dbReference type="SUPFAM" id="SSF47353">
    <property type="entry name" value="Retrovirus capsid dimerization domain-like"/>
    <property type="match status" value="1"/>
</dbReference>
<feature type="compositionally biased region" description="Low complexity" evidence="4">
    <location>
        <begin position="360"/>
        <end position="370"/>
    </location>
</feature>
<dbReference type="PANTHER" id="PTHR45935">
    <property type="entry name" value="PROTEIN ZBED8-RELATED"/>
    <property type="match status" value="1"/>
</dbReference>
<evidence type="ECO:0000256" key="2">
    <source>
        <dbReference type="ARBA" id="ARBA00006991"/>
    </source>
</evidence>
<organism evidence="6 7">
    <name type="scientific">Alligator sinensis</name>
    <name type="common">Chinese alligator</name>
    <dbReference type="NCBI Taxonomy" id="38654"/>
    <lineage>
        <taxon>Eukaryota</taxon>
        <taxon>Metazoa</taxon>
        <taxon>Chordata</taxon>
        <taxon>Craniata</taxon>
        <taxon>Vertebrata</taxon>
        <taxon>Euteleostomi</taxon>
        <taxon>Archelosauria</taxon>
        <taxon>Archosauria</taxon>
        <taxon>Crocodylia</taxon>
        <taxon>Alligatoridae</taxon>
        <taxon>Alligatorinae</taxon>
        <taxon>Alligator</taxon>
    </lineage>
</organism>
<dbReference type="Gene3D" id="1.10.4020.10">
    <property type="entry name" value="DNA breaking-rejoining enzymes"/>
    <property type="match status" value="1"/>
</dbReference>
<dbReference type="PANTHER" id="PTHR45935:SF15">
    <property type="entry name" value="SCAN BOX DOMAIN-CONTAINING PROTEIN"/>
    <property type="match status" value="1"/>
</dbReference>
<proteinExistence type="inferred from homology"/>
<reference evidence="7" key="1">
    <citation type="submission" date="2025-08" db="UniProtKB">
        <authorList>
            <consortium name="RefSeq"/>
        </authorList>
    </citation>
    <scope>IDENTIFICATION</scope>
</reference>
<feature type="compositionally biased region" description="Basic residues" evidence="4">
    <location>
        <begin position="766"/>
        <end position="775"/>
    </location>
</feature>
<dbReference type="Gene3D" id="1.10.10.60">
    <property type="entry name" value="Homeodomain-like"/>
    <property type="match status" value="1"/>
</dbReference>
<dbReference type="KEGG" id="asn:106723115"/>
<dbReference type="Pfam" id="PF02023">
    <property type="entry name" value="SCAN"/>
    <property type="match status" value="1"/>
</dbReference>
<feature type="compositionally biased region" description="Acidic residues" evidence="4">
    <location>
        <begin position="574"/>
        <end position="587"/>
    </location>
</feature>
<keyword evidence="6" id="KW-1185">Reference proteome</keyword>
<evidence type="ECO:0000256" key="1">
    <source>
        <dbReference type="ARBA" id="ARBA00003767"/>
    </source>
</evidence>
<feature type="compositionally biased region" description="Polar residues" evidence="4">
    <location>
        <begin position="339"/>
        <end position="357"/>
    </location>
</feature>
<sequence length="808" mass="89187">MAAELEAVAAVDLPLAALVQPEVKMEEQDPGELKAGAEGAETGGAALRWSALEKIKQYLQEEPAQCQEIKGQEVKQAMQPPSEVKLPLATPRLAPKHDLPTPETWRRRFRGLRYQEAKAPRDVCSHLWDLCQRWLEPQRRSKEQILELVVLEQFLAILPQEMQSWEWGCGVETCAEAVTLAEGFQLGQADDKKFQVTVNVKIEEGSSETMQPTGVLQEPVDSWLEQPKAHPVEQPPGVLQEPVDSWLEQPKAHPVEQPPGALQEPVDSWLEQPKAHPVDMSLEEAGQREVPGPPDKPCVPREEPPPHQESGKLPDAIVRLGSCSLLLLCEKRTLPFEPDQSQTSLESAMETETSQASVPLADSADSSLSANTRGPNWDRDELKDLLDIWGQERIQRLLEKGHRNKNTFLYIAEQMRRRGHSRDFKQCRCKLKSLKYEFFRARDANNRAGAKKRTCIFYDELSRILSKEKVYQATKPFGSMGEQEVLEVLDHREDENSMGSGTPEESLDDSFMPGDHGQGAHNVEMVTIESTPSPPAPADTLQAVQAEPGVRAEDTLHVPTPVPRQHAPLHADEGEGSEDTEDSSDMEEYSHVTTVSRAPTTTQTPSRAPDNPGPGSAAVCDTSLSAGPASAHGRAPERGSHAEPRPPARSGAERMRDHRKRLRQSKEEMLQSLVATAKSRARAEDAWREEVREQHKRGLEMWQRQEATVETLVAAFGRTTDMASQCLDLVAKSAAALEAVEESLGLGSLAPDPQPAACGSRQPALRARRPFLRLRSRPERGKGGQGQDGGLRCKQQGAEEGASSSAPA</sequence>
<feature type="region of interest" description="Disordered" evidence="4">
    <location>
        <begin position="286"/>
        <end position="313"/>
    </location>
</feature>
<feature type="region of interest" description="Disordered" evidence="4">
    <location>
        <begin position="528"/>
        <end position="668"/>
    </location>
</feature>